<dbReference type="AlphaFoldDB" id="A0A6P1MGP8"/>
<reference evidence="2 3" key="1">
    <citation type="submission" date="2020-01" db="EMBL/GenBank/DDBJ databases">
        <title>Ponticoccus aerotolerans gen. nov., sp. nov., an anaerobic bacterium and proposal of Ponticoccusceae fam. nov., Ponticoccusles ord. nov. and Ponticoccuse classis nov. in the phylum Kiritimatiellaeota.</title>
        <authorList>
            <person name="Zhou L.Y."/>
            <person name="Du Z.J."/>
        </authorList>
    </citation>
    <scope>NUCLEOTIDE SEQUENCE [LARGE SCALE GENOMIC DNA]</scope>
    <source>
        <strain evidence="2 3">S-5007</strain>
    </source>
</reference>
<keyword evidence="3" id="KW-1185">Reference proteome</keyword>
<accession>A0A6P1MGP8</accession>
<evidence type="ECO:0000313" key="2">
    <source>
        <dbReference type="EMBL" id="QHI70756.1"/>
    </source>
</evidence>
<sequence length="474" mass="53253">MWKLKRSKSSNPAGSLKKKTIAASTEAAAISIGIHALLIILAGSIVAIKYVQKRDASFSGENVSRPKLERRQLQMPVKVQNLQKKSRRPKVTTRMASVSQASFSLPDMMGMGDLGSAGFDRSGGADRSLSSMGSAGSLGFGVSGVNFFGAKSKGEKMVFILDANKLMVEDRKGGYFTYKFAKDRLIEMINGMSSATLFNVMVYSGNTTVMFRSKLVPATPENREAVKQWIAPLNSTPSVVARLNRLPGTYREPRKYEDSPLYHLFGWVRPIQAAMEQRADNIFVLCSGYGIPRPSKEFLLKKYDVDSEEEWLESRGWGADRVAGYERKRAEILARARQKLAEENRARQAGGQPPKIVQDWWYYIRNELKWDWQSMPHLYELAPNNIVEPDWVIEHFEAVCRFNYAPQKLPNPAIHIVKLIAEDGTPIEPPGNEGCAYRFVSLKKIPRAFKGRFELLKGAKTMEDILKNNDLSDD</sequence>
<evidence type="ECO:0000256" key="1">
    <source>
        <dbReference type="SAM" id="Phobius"/>
    </source>
</evidence>
<keyword evidence="1" id="KW-1133">Transmembrane helix</keyword>
<dbReference type="KEGG" id="taer:GT409_15350"/>
<gene>
    <name evidence="2" type="ORF">GT409_15350</name>
</gene>
<feature type="transmembrane region" description="Helical" evidence="1">
    <location>
        <begin position="21"/>
        <end position="48"/>
    </location>
</feature>
<name>A0A6P1MGP8_9BACT</name>
<evidence type="ECO:0000313" key="3">
    <source>
        <dbReference type="Proteomes" id="UP000464954"/>
    </source>
</evidence>
<keyword evidence="1" id="KW-0472">Membrane</keyword>
<organism evidence="2 3">
    <name type="scientific">Tichowtungia aerotolerans</name>
    <dbReference type="NCBI Taxonomy" id="2697043"/>
    <lineage>
        <taxon>Bacteria</taxon>
        <taxon>Pseudomonadati</taxon>
        <taxon>Kiritimatiellota</taxon>
        <taxon>Tichowtungiia</taxon>
        <taxon>Tichowtungiales</taxon>
        <taxon>Tichowtungiaceae</taxon>
        <taxon>Tichowtungia</taxon>
    </lineage>
</organism>
<protein>
    <recommendedName>
        <fullName evidence="4">VWFA domain-containing protein</fullName>
    </recommendedName>
</protein>
<keyword evidence="1" id="KW-0812">Transmembrane</keyword>
<proteinExistence type="predicted"/>
<dbReference type="Proteomes" id="UP000464954">
    <property type="component" value="Chromosome"/>
</dbReference>
<dbReference type="EMBL" id="CP047593">
    <property type="protein sequence ID" value="QHI70756.1"/>
    <property type="molecule type" value="Genomic_DNA"/>
</dbReference>
<dbReference type="RefSeq" id="WP_160629928.1">
    <property type="nucleotide sequence ID" value="NZ_CP047593.1"/>
</dbReference>
<evidence type="ECO:0008006" key="4">
    <source>
        <dbReference type="Google" id="ProtNLM"/>
    </source>
</evidence>